<protein>
    <recommendedName>
        <fullName evidence="8">DNA-3-methyladenine glycosylase I</fullName>
        <ecNumber evidence="8">3.2.2.20</ecNumber>
    </recommendedName>
</protein>
<organism evidence="10 11">
    <name type="scientific">Candidatus Thiodictyon syntrophicum</name>
    <dbReference type="NCBI Taxonomy" id="1166950"/>
    <lineage>
        <taxon>Bacteria</taxon>
        <taxon>Pseudomonadati</taxon>
        <taxon>Pseudomonadota</taxon>
        <taxon>Gammaproteobacteria</taxon>
        <taxon>Chromatiales</taxon>
        <taxon>Chromatiaceae</taxon>
        <taxon>Thiodictyon</taxon>
    </lineage>
</organism>
<comment type="catalytic activity">
    <reaction evidence="6">
        <text>Hydrolysis of alkylated DNA, releasing 3-methyladenine.</text>
        <dbReference type="EC" id="3.2.2.20"/>
    </reaction>
</comment>
<dbReference type="EMBL" id="CP020370">
    <property type="protein sequence ID" value="AUB82980.1"/>
    <property type="molecule type" value="Genomic_DNA"/>
</dbReference>
<reference evidence="10 11" key="1">
    <citation type="submission" date="2017-03" db="EMBL/GenBank/DDBJ databases">
        <title>Complete genome sequence of Candidatus 'Thiodictyon syntrophicum' sp. nov. strain Cad16T, a photolithoautotroph purple sulfur bacterium isolated from an alpine meromictic lake.</title>
        <authorList>
            <person name="Luedin S.M."/>
            <person name="Pothier J.F."/>
            <person name="Danza F."/>
            <person name="Storelli N."/>
            <person name="Wittwer M."/>
            <person name="Tonolla M."/>
        </authorList>
    </citation>
    <scope>NUCLEOTIDE SEQUENCE [LARGE SCALE GENOMIC DNA]</scope>
    <source>
        <strain evidence="10 11">Cad16T</strain>
    </source>
</reference>
<accession>A0A2K8UBL0</accession>
<evidence type="ECO:0000256" key="4">
    <source>
        <dbReference type="ARBA" id="ARBA00022833"/>
    </source>
</evidence>
<keyword evidence="3" id="KW-0378">Hydrolase</keyword>
<dbReference type="PANTHER" id="PTHR30037:SF4">
    <property type="entry name" value="DNA-3-METHYLADENINE GLYCOSYLASE I"/>
    <property type="match status" value="1"/>
</dbReference>
<evidence type="ECO:0000256" key="3">
    <source>
        <dbReference type="ARBA" id="ARBA00022801"/>
    </source>
</evidence>
<evidence type="ECO:0000256" key="9">
    <source>
        <dbReference type="PIRSR" id="PIRSR604597-1"/>
    </source>
</evidence>
<evidence type="ECO:0000256" key="2">
    <source>
        <dbReference type="ARBA" id="ARBA00022763"/>
    </source>
</evidence>
<dbReference type="OrthoDB" id="9807664at2"/>
<dbReference type="InterPro" id="IPR052891">
    <property type="entry name" value="DNA-3mA_glycosylase"/>
</dbReference>
<dbReference type="GO" id="GO:0046872">
    <property type="term" value="F:metal ion binding"/>
    <property type="evidence" value="ECO:0007669"/>
    <property type="project" value="UniProtKB-KW"/>
</dbReference>
<keyword evidence="5" id="KW-0234">DNA repair</keyword>
<evidence type="ECO:0000256" key="5">
    <source>
        <dbReference type="ARBA" id="ARBA00023204"/>
    </source>
</evidence>
<dbReference type="InterPro" id="IPR004597">
    <property type="entry name" value="Tag"/>
</dbReference>
<dbReference type="GO" id="GO:0006284">
    <property type="term" value="P:base-excision repair"/>
    <property type="evidence" value="ECO:0007669"/>
    <property type="project" value="InterPro"/>
</dbReference>
<keyword evidence="4 9" id="KW-0862">Zinc</keyword>
<evidence type="ECO:0000256" key="6">
    <source>
        <dbReference type="ARBA" id="ARBA00052558"/>
    </source>
</evidence>
<evidence type="ECO:0000313" key="11">
    <source>
        <dbReference type="Proteomes" id="UP000232638"/>
    </source>
</evidence>
<dbReference type="GO" id="GO:0008725">
    <property type="term" value="F:DNA-3-methyladenine glycosylase activity"/>
    <property type="evidence" value="ECO:0007669"/>
    <property type="project" value="UniProtKB-EC"/>
</dbReference>
<dbReference type="RefSeq" id="WP_100920682.1">
    <property type="nucleotide sequence ID" value="NZ_CP020370.1"/>
</dbReference>
<comment type="function">
    <text evidence="7">Hydrolysis of the deoxyribose N-glycosidic bond to excise 3-methyladenine from the damaged DNA polymer formed by alkylation lesions.</text>
</comment>
<evidence type="ECO:0000256" key="1">
    <source>
        <dbReference type="ARBA" id="ARBA00022723"/>
    </source>
</evidence>
<feature type="binding site" evidence="9">
    <location>
        <position position="9"/>
    </location>
    <ligand>
        <name>Zn(2+)</name>
        <dbReference type="ChEBI" id="CHEBI:29105"/>
    </ligand>
</feature>
<dbReference type="Pfam" id="PF03352">
    <property type="entry name" value="Adenine_glyco"/>
    <property type="match status" value="1"/>
</dbReference>
<dbReference type="Gene3D" id="1.10.340.30">
    <property type="entry name" value="Hypothetical protein, domain 2"/>
    <property type="match status" value="1"/>
</dbReference>
<dbReference type="InterPro" id="IPR005019">
    <property type="entry name" value="Adenine_glyco"/>
</dbReference>
<evidence type="ECO:0000313" key="10">
    <source>
        <dbReference type="EMBL" id="AUB82980.1"/>
    </source>
</evidence>
<dbReference type="Proteomes" id="UP000232638">
    <property type="component" value="Chromosome"/>
</dbReference>
<keyword evidence="11" id="KW-1185">Reference proteome</keyword>
<dbReference type="AlphaFoldDB" id="A0A2K8UBL0"/>
<keyword evidence="2" id="KW-0227">DNA damage</keyword>
<keyword evidence="1 9" id="KW-0479">Metal-binding</keyword>
<name>A0A2K8UBL0_9GAMM</name>
<sequence>MSDGGLIRCAWCTADPLYVDYHDREWGVPNRDERHLFEMLTLEGAQAGLSWLTILRKREGYRRVFLGFDPQAIARFDGARLAELLADPGIVRNRLKVESTVGNARAVLALYERGETLSDLLWGFVDGVPRQNAWASLAQVPAQTPESDRLSRELKRRGFRFVGSTICYALMQAVGMVNDHTLDCFTQQRSGGVPPRLLK</sequence>
<gene>
    <name evidence="10" type="ORF">THSYN_19870</name>
</gene>
<dbReference type="SUPFAM" id="SSF48150">
    <property type="entry name" value="DNA-glycosylase"/>
    <property type="match status" value="1"/>
</dbReference>
<dbReference type="FunFam" id="1.10.340.30:FF:000009">
    <property type="entry name" value="DNA-3-methyladenine glycosylase I"/>
    <property type="match status" value="1"/>
</dbReference>
<dbReference type="EC" id="3.2.2.20" evidence="8"/>
<dbReference type="NCBIfam" id="TIGR00624">
    <property type="entry name" value="tag"/>
    <property type="match status" value="1"/>
</dbReference>
<evidence type="ECO:0000256" key="8">
    <source>
        <dbReference type="ARBA" id="ARBA00066766"/>
    </source>
</evidence>
<feature type="binding site" evidence="9">
    <location>
        <position position="180"/>
    </location>
    <ligand>
        <name>Zn(2+)</name>
        <dbReference type="ChEBI" id="CHEBI:29105"/>
    </ligand>
</feature>
<feature type="binding site" evidence="9">
    <location>
        <position position="184"/>
    </location>
    <ligand>
        <name>Zn(2+)</name>
        <dbReference type="ChEBI" id="CHEBI:29105"/>
    </ligand>
</feature>
<evidence type="ECO:0000256" key="7">
    <source>
        <dbReference type="ARBA" id="ARBA00057608"/>
    </source>
</evidence>
<dbReference type="PANTHER" id="PTHR30037">
    <property type="entry name" value="DNA-3-METHYLADENINE GLYCOSYLASE 1"/>
    <property type="match status" value="1"/>
</dbReference>
<dbReference type="KEGG" id="tsy:THSYN_19870"/>
<proteinExistence type="predicted"/>
<feature type="binding site" evidence="9">
    <location>
        <position position="22"/>
    </location>
    <ligand>
        <name>Zn(2+)</name>
        <dbReference type="ChEBI" id="CHEBI:29105"/>
    </ligand>
</feature>
<dbReference type="InterPro" id="IPR011257">
    <property type="entry name" value="DNA_glycosylase"/>
</dbReference>